<dbReference type="Pfam" id="PF08016">
    <property type="entry name" value="PKD_channel"/>
    <property type="match status" value="1"/>
</dbReference>
<evidence type="ECO:0000256" key="8">
    <source>
        <dbReference type="ARBA" id="ARBA00023136"/>
    </source>
</evidence>
<evidence type="ECO:0000256" key="7">
    <source>
        <dbReference type="ARBA" id="ARBA00022989"/>
    </source>
</evidence>
<evidence type="ECO:0000256" key="1">
    <source>
        <dbReference type="ARBA" id="ARBA00004141"/>
    </source>
</evidence>
<dbReference type="Pfam" id="PF00041">
    <property type="entry name" value="fn3"/>
    <property type="match status" value="4"/>
</dbReference>
<evidence type="ECO:0000259" key="15">
    <source>
        <dbReference type="PROSITE" id="PS50853"/>
    </source>
</evidence>
<keyword evidence="3" id="KW-0245">EGF-like domain</keyword>
<evidence type="ECO:0000256" key="13">
    <source>
        <dbReference type="SAM" id="Phobius"/>
    </source>
</evidence>
<dbReference type="PANTHER" id="PTHR10877">
    <property type="entry name" value="POLYCYSTIN FAMILY MEMBER"/>
    <property type="match status" value="1"/>
</dbReference>
<dbReference type="GO" id="GO:0005262">
    <property type="term" value="F:calcium channel activity"/>
    <property type="evidence" value="ECO:0007669"/>
    <property type="project" value="TreeGrafter"/>
</dbReference>
<feature type="transmembrane region" description="Helical" evidence="13">
    <location>
        <begin position="2103"/>
        <end position="2123"/>
    </location>
</feature>
<dbReference type="InterPro" id="IPR049883">
    <property type="entry name" value="NOTCH1_EGF-like"/>
</dbReference>
<dbReference type="Pfam" id="PF01477">
    <property type="entry name" value="PLAT"/>
    <property type="match status" value="1"/>
</dbReference>
<dbReference type="KEGG" id="bbel:109472761"/>
<evidence type="ECO:0000256" key="5">
    <source>
        <dbReference type="ARBA" id="ARBA00022729"/>
    </source>
</evidence>
<dbReference type="InterPro" id="IPR036392">
    <property type="entry name" value="PLAT/LH2_dom_sf"/>
</dbReference>
<dbReference type="GO" id="GO:0050982">
    <property type="term" value="P:detection of mechanical stimulus"/>
    <property type="evidence" value="ECO:0007669"/>
    <property type="project" value="TreeGrafter"/>
</dbReference>
<dbReference type="InterPro" id="IPR003961">
    <property type="entry name" value="FN3_dom"/>
</dbReference>
<dbReference type="OrthoDB" id="10045365at2759"/>
<keyword evidence="8 13" id="KW-0472">Membrane</keyword>
<feature type="region of interest" description="Disordered" evidence="12">
    <location>
        <begin position="2301"/>
        <end position="2331"/>
    </location>
</feature>
<feature type="domain" description="Fibronectin type-III" evidence="15">
    <location>
        <begin position="714"/>
        <end position="805"/>
    </location>
</feature>
<dbReference type="InterPro" id="IPR013783">
    <property type="entry name" value="Ig-like_fold"/>
</dbReference>
<keyword evidence="7 13" id="KW-1133">Transmembrane helix</keyword>
<dbReference type="InterPro" id="IPR013122">
    <property type="entry name" value="PKD1_2_channel"/>
</dbReference>
<comment type="similarity">
    <text evidence="2">Belongs to the polycystin family.</text>
</comment>
<feature type="transmembrane region" description="Helical" evidence="13">
    <location>
        <begin position="1673"/>
        <end position="1695"/>
    </location>
</feature>
<dbReference type="PROSITE" id="PS50853">
    <property type="entry name" value="FN3"/>
    <property type="match status" value="3"/>
</dbReference>
<dbReference type="PROSITE" id="PS00010">
    <property type="entry name" value="ASX_HYDROXYL"/>
    <property type="match status" value="2"/>
</dbReference>
<dbReference type="InterPro" id="IPR009030">
    <property type="entry name" value="Growth_fac_rcpt_cys_sf"/>
</dbReference>
<evidence type="ECO:0000256" key="2">
    <source>
        <dbReference type="ARBA" id="ARBA00007200"/>
    </source>
</evidence>
<dbReference type="Gene3D" id="2.60.40.10">
    <property type="entry name" value="Immunoglobulins"/>
    <property type="match status" value="4"/>
</dbReference>
<feature type="transmembrane region" description="Helical" evidence="13">
    <location>
        <begin position="2045"/>
        <end position="2067"/>
    </location>
</feature>
<protein>
    <submittedName>
        <fullName evidence="17">Uncharacterized protein LOC109472761 isoform X1</fullName>
    </submittedName>
</protein>
<dbReference type="Pfam" id="PF20519">
    <property type="entry name" value="Polycystin_dom"/>
    <property type="match status" value="1"/>
</dbReference>
<dbReference type="InterPro" id="IPR018097">
    <property type="entry name" value="EGF_Ca-bd_CS"/>
</dbReference>
<dbReference type="CDD" id="cd00054">
    <property type="entry name" value="EGF_CA"/>
    <property type="match status" value="9"/>
</dbReference>
<comment type="subcellular location">
    <subcellularLocation>
        <location evidence="1">Membrane</location>
        <topology evidence="1">Multi-pass membrane protein</topology>
    </subcellularLocation>
</comment>
<keyword evidence="6" id="KW-0677">Repeat</keyword>
<evidence type="ECO:0000256" key="9">
    <source>
        <dbReference type="ARBA" id="ARBA00023157"/>
    </source>
</evidence>
<evidence type="ECO:0000256" key="11">
    <source>
        <dbReference type="PROSITE-ProRule" id="PRU00152"/>
    </source>
</evidence>
<dbReference type="CDD" id="cd00063">
    <property type="entry name" value="FN3"/>
    <property type="match status" value="4"/>
</dbReference>
<comment type="caution">
    <text evidence="11">Lacks conserved residue(s) required for the propagation of feature annotation.</text>
</comment>
<keyword evidence="9" id="KW-1015">Disulfide bond</keyword>
<feature type="transmembrane region" description="Helical" evidence="13">
    <location>
        <begin position="2143"/>
        <end position="2165"/>
    </location>
</feature>
<dbReference type="Gene3D" id="2.60.60.20">
    <property type="entry name" value="PLAT/LH2 domain"/>
    <property type="match status" value="1"/>
</dbReference>
<organism evidence="16 17">
    <name type="scientific">Branchiostoma belcheri</name>
    <name type="common">Amphioxus</name>
    <dbReference type="NCBI Taxonomy" id="7741"/>
    <lineage>
        <taxon>Eukaryota</taxon>
        <taxon>Metazoa</taxon>
        <taxon>Chordata</taxon>
        <taxon>Cephalochordata</taxon>
        <taxon>Leptocardii</taxon>
        <taxon>Amphioxiformes</taxon>
        <taxon>Branchiostomatidae</taxon>
        <taxon>Branchiostoma</taxon>
    </lineage>
</organism>
<dbReference type="InterPro" id="IPR000742">
    <property type="entry name" value="EGF"/>
</dbReference>
<feature type="transmembrane region" description="Helical" evidence="13">
    <location>
        <begin position="1358"/>
        <end position="1379"/>
    </location>
</feature>
<dbReference type="SUPFAM" id="SSF49723">
    <property type="entry name" value="Lipase/lipooxygenase domain (PLAT/LH2 domain)"/>
    <property type="match status" value="1"/>
</dbReference>
<gene>
    <name evidence="17" type="primary">LOC109472761</name>
</gene>
<dbReference type="Gene3D" id="1.10.287.70">
    <property type="match status" value="1"/>
</dbReference>
<dbReference type="InterPro" id="IPR001881">
    <property type="entry name" value="EGF-like_Ca-bd_dom"/>
</dbReference>
<evidence type="ECO:0000256" key="6">
    <source>
        <dbReference type="ARBA" id="ARBA00022737"/>
    </source>
</evidence>
<feature type="domain" description="PLAT" evidence="14">
    <location>
        <begin position="1414"/>
        <end position="1531"/>
    </location>
</feature>
<dbReference type="SMART" id="SM00181">
    <property type="entry name" value="EGF"/>
    <property type="match status" value="10"/>
</dbReference>
<dbReference type="GO" id="GO:0016020">
    <property type="term" value="C:membrane"/>
    <property type="evidence" value="ECO:0007669"/>
    <property type="project" value="UniProtKB-SubCell"/>
</dbReference>
<feature type="domain" description="Fibronectin type-III" evidence="15">
    <location>
        <begin position="619"/>
        <end position="713"/>
    </location>
</feature>
<feature type="transmembrane region" description="Helical" evidence="13">
    <location>
        <begin position="1787"/>
        <end position="1807"/>
    </location>
</feature>
<accession>A0A6P4ZER6</accession>
<dbReference type="SMART" id="SM00060">
    <property type="entry name" value="FN3"/>
    <property type="match status" value="4"/>
</dbReference>
<dbReference type="InterPro" id="IPR003915">
    <property type="entry name" value="PKD_2"/>
</dbReference>
<proteinExistence type="inferred from homology"/>
<keyword evidence="10" id="KW-0325">Glycoprotein</keyword>
<dbReference type="GeneID" id="109472761"/>
<evidence type="ECO:0000259" key="14">
    <source>
        <dbReference type="PROSITE" id="PS50095"/>
    </source>
</evidence>
<evidence type="ECO:0000256" key="10">
    <source>
        <dbReference type="ARBA" id="ARBA00023180"/>
    </source>
</evidence>
<dbReference type="Pfam" id="PF14670">
    <property type="entry name" value="FXa_inhibition"/>
    <property type="match status" value="3"/>
</dbReference>
<dbReference type="FunFam" id="2.10.25.10:FF:000240">
    <property type="entry name" value="Vitamin K-dependent protein S"/>
    <property type="match status" value="9"/>
</dbReference>
<dbReference type="PRINTS" id="PR01433">
    <property type="entry name" value="POLYCYSTIN2"/>
</dbReference>
<reference evidence="17" key="1">
    <citation type="submission" date="2025-08" db="UniProtKB">
        <authorList>
            <consortium name="RefSeq"/>
        </authorList>
    </citation>
    <scope>IDENTIFICATION</scope>
    <source>
        <tissue evidence="17">Gonad</tissue>
    </source>
</reference>
<dbReference type="InterPro" id="IPR036116">
    <property type="entry name" value="FN3_sf"/>
</dbReference>
<dbReference type="SUPFAM" id="SSF57196">
    <property type="entry name" value="EGF/Laminin"/>
    <property type="match status" value="4"/>
</dbReference>
<feature type="domain" description="Fibronectin type-III" evidence="15">
    <location>
        <begin position="436"/>
        <end position="529"/>
    </location>
</feature>
<dbReference type="RefSeq" id="XP_019628171.1">
    <property type="nucleotide sequence ID" value="XM_019772612.1"/>
</dbReference>
<dbReference type="InterPro" id="IPR000152">
    <property type="entry name" value="EGF-type_Asp/Asn_hydroxyl_site"/>
</dbReference>
<evidence type="ECO:0000256" key="12">
    <source>
        <dbReference type="SAM" id="MobiDB-lite"/>
    </source>
</evidence>
<feature type="transmembrane region" description="Helical" evidence="13">
    <location>
        <begin position="2204"/>
        <end position="2226"/>
    </location>
</feature>
<dbReference type="SMART" id="SM00308">
    <property type="entry name" value="LH2"/>
    <property type="match status" value="1"/>
</dbReference>
<feature type="transmembrane region" description="Helical" evidence="13">
    <location>
        <begin position="1715"/>
        <end position="1736"/>
    </location>
</feature>
<dbReference type="InterPro" id="IPR051223">
    <property type="entry name" value="Polycystin"/>
</dbReference>
<dbReference type="SUPFAM" id="SSF57184">
    <property type="entry name" value="Growth factor receptor domain"/>
    <property type="match status" value="2"/>
</dbReference>
<feature type="transmembrane region" description="Helical" evidence="13">
    <location>
        <begin position="2011"/>
        <end position="2033"/>
    </location>
</feature>
<evidence type="ECO:0000256" key="4">
    <source>
        <dbReference type="ARBA" id="ARBA00022692"/>
    </source>
</evidence>
<sequence>MGQSSSTCQGDRTWSSNVPLCNDVDECSAAVAGCDQVCANTIGSFQCSCVGGFNLNTNGLSCDDINECMLANGGCQQNCHNIIGSYWCTCGTGYTLNVDGLTCSDVDECFAARGGCDQLCTNTVGSFLCSCGDGYSLNDDGFYCDDVNECETANGGCGQICDNLIGSFQCSCGDGYALNSDGLACDDLDECVYANGGCEQLCTNIPGSFQCSCGPGYNLSGNGFSCDDVDECMSLNGGCEQTCTNTTGSFQCSCLVGFSLSSDGFTCDDVDECTNANGGCDQNCTNSIGSFLCSCETGYSLNADGFSCDDINECTTENGGCEQMCNNTIGSFQCSCHIGYVLNIDGLTCEDIDECNTTNGGCAQICNNTIGSFECLCRTGYILNINGLTCDDIDECDTANGDCGQFCNNTLGGYNCYCASGYSLAVDQFACDGFDPASNLSCSFTTTTSISLTWTKPVADIRGYSVTYIPTSGIYQPSLMTSFQSRNDTSAVISSLYSGVQYSFTVLAFGMWNDSANASVTCITELPPPTNFSVSRVGAKSVTVRWLLPARALVVGYKVWVTDKETTVVTSIQYVPTSAVSATFTSLIPATEYLVAGTCVNSHIAGPQANVIAVTDTDGPRDLIIEDVKPSSLFLSWVLPVAKLTGYELTYGSVQQHKERRSTGSLTLPGNTDRYLLQGLVPSTQYMVSLTAISLVGRSEKVSLTGTTATDPPTELTVRDASSTWMCVMWTPPVAAVVAYDLKVIDAISQEEIHFSIPYTIMEFNITGLFPKTKYVVRIAAVSMYGRSVEDGSFGSTVAMSVDNTDTDALSSKATTMAPADNTIKVTAFWLKNVATTPQTSESTPELDPFMPGLLETTTSITTDFKPITVAPTSPSASVQHSDGGEQQSAELKLTPLEQILRLKDRIDQHANEETLIENLIDIITTVSTLVETVDSTPPSSDFVLIWEEAIDLLSKSSELIRATQGSTKTTMEKINDAIATTVSSLVQMTPTQNYTTVDDSVDLFEMDVIDVHSVDVSPKQQLKNIRDQQLTSQLQRRGAALSLMDSIDRAANSLLDILPHMEDYATTFHKDEIAVVIARSTKNSNVTLQAGQVTVSASTTNCSSDDSADVKMVVMKRNLFSWDASTSKENVITPVSKFSMRSQRCSLQLIVTIPLTWETVVGRQYTAGNAFDEYGSNLDDAATGRNNRTMDLHAFDVHSSTLPVVMRLYWWDRAATFRMFFRYDTTPTQELYDDMIIVNDWENVALHRGTNILATFTPNIQRKQGRLYVGIQKSAHRPEDYVLQASTLGCVNWNHATEKWQDTNCAVQVDLSDSFIRCNCSFRSAKAAIAGSLHLIPNFIDFDNVFGKPDSLHENGVVFYTVISEWALYLLMIIIFNVDFQRLREKTRGRNLRRRKQLPQLSVLLPNRMPAQYLYQITVTTGSMFGAGTSARIGFQLFGSNSTTVVKVINPGGESLVRGGTYDLIMPLKTSLGHLELLQIWHDNTGADEASWFLRDMIVKDLHTDQVYRFICYDWLSDVRSDGLVQRVVQVATQEQLQCFSSLFRENTDAAFYDQHLWISPLVSPEGSRFSKAERLSCCWAVFNSIMLASAMWYNSGSRVTISNTVYDLEFVQFTLQELYVSVMTTLMVVPVALVPVQLFRLEIPAPVTVLGMRCRPKHGLFGDRLSRWSKYVAWLLVVTVSIVSSFFVTLYSLDWGRQKSEAWLKTFFLSFSLSSLVTETGQIFVIAILASLICTKRATKQKTYDVNKAELHQRLLDHKAPQRMYPPKAASVQSMQNKSKQRRQFYHVLKDFGLLFLFVAVLFYISHHDKEPFAFHASQMLTNTLLEDFDQITTADEFWTWTEEILLPVLYPSFWYNGWKMKYLDRQFPLYTEAFRIGPPLLTQLREEPEESQHFQNGWVVATGNATSACWQFNVSDIMSDNPDCALQYTTEIPIAFSVATSIFSKLQQNQWIDEYTQHLTFQLSFYHPSLKLFSRVRMTVRQEDIGHLSTSATVETHRLFQYENTSDYGMMVVHVVFVILFLVHFIKQVVGIKREGRKHFRCLWNAFALLSIVGSSTVICTFGIRYHFASAALRNIIEATGELGIEQFVDFSSTFWWDDVFKHLLAVVVFITTLTLLRSVRFSKTIASFLALPGAMKNDLLSFTVTGIIVFMAFTCSGLVVFGTHLLTYSNVLDTMLALFEMLMGRFFADEILEANPVVGPIFFTLFMICIFIILINFLVTIICDAIASRASVDDDYDQELVDYVWKSFKDIFGVYLSPKTGVRTDEVKRADVGTNLRMIEESLNEISDVTRCLWANNTNGSPSSTQQRPNVPLQGTSKQISASPQTSAAFSIQEQVQNILEAHEDDQLKLEEAQKLSRRRAKAMLKRKLTERRMQKKDLKKSISEKETVLENVQMLIEQHDADEGRLEQRQSRARRQFESTLRQKIAIRRMQKKNNAEF</sequence>
<dbReference type="InterPro" id="IPR001024">
    <property type="entry name" value="PLAT/LH2_dom"/>
</dbReference>
<dbReference type="InterPro" id="IPR046791">
    <property type="entry name" value="Polycystin_dom"/>
</dbReference>
<evidence type="ECO:0000313" key="17">
    <source>
        <dbReference type="RefSeq" id="XP_019628171.1"/>
    </source>
</evidence>
<dbReference type="PROSITE" id="PS01187">
    <property type="entry name" value="EGF_CA"/>
    <property type="match status" value="2"/>
</dbReference>
<dbReference type="PROSITE" id="PS50095">
    <property type="entry name" value="PLAT"/>
    <property type="match status" value="1"/>
</dbReference>
<dbReference type="Proteomes" id="UP000515135">
    <property type="component" value="Unplaced"/>
</dbReference>
<keyword evidence="5" id="KW-0732">Signal</keyword>
<name>A0A6P4ZER6_BRABE</name>
<dbReference type="PROSITE" id="PS01186">
    <property type="entry name" value="EGF_2"/>
    <property type="match status" value="9"/>
</dbReference>
<dbReference type="InterPro" id="IPR026823">
    <property type="entry name" value="cEGF"/>
</dbReference>
<dbReference type="GO" id="GO:0005509">
    <property type="term" value="F:calcium ion binding"/>
    <property type="evidence" value="ECO:0007669"/>
    <property type="project" value="InterPro"/>
</dbReference>
<dbReference type="Gene3D" id="2.10.25.10">
    <property type="entry name" value="Laminin"/>
    <property type="match status" value="10"/>
</dbReference>
<dbReference type="Pfam" id="PF07645">
    <property type="entry name" value="EGF_CA"/>
    <property type="match status" value="5"/>
</dbReference>
<dbReference type="SMART" id="SM00179">
    <property type="entry name" value="EGF_CA"/>
    <property type="match status" value="10"/>
</dbReference>
<keyword evidence="16" id="KW-1185">Reference proteome</keyword>
<dbReference type="PANTHER" id="PTHR10877:SF194">
    <property type="entry name" value="LOCATION OF VULVA DEFECTIVE 1"/>
    <property type="match status" value="1"/>
</dbReference>
<evidence type="ECO:0000313" key="16">
    <source>
        <dbReference type="Proteomes" id="UP000515135"/>
    </source>
</evidence>
<keyword evidence="4 13" id="KW-0812">Transmembrane</keyword>
<evidence type="ECO:0000256" key="3">
    <source>
        <dbReference type="ARBA" id="ARBA00022536"/>
    </source>
</evidence>
<dbReference type="SUPFAM" id="SSF49265">
    <property type="entry name" value="Fibronectin type III"/>
    <property type="match status" value="2"/>
</dbReference>
<dbReference type="Pfam" id="PF12662">
    <property type="entry name" value="cEGF"/>
    <property type="match status" value="2"/>
</dbReference>